<keyword evidence="2" id="KW-0479">Metal-binding</keyword>
<evidence type="ECO:0000313" key="6">
    <source>
        <dbReference type="Proteomes" id="UP000322524"/>
    </source>
</evidence>
<dbReference type="Pfam" id="PF13419">
    <property type="entry name" value="HAD_2"/>
    <property type="match status" value="1"/>
</dbReference>
<dbReference type="NCBIfam" id="TIGR01549">
    <property type="entry name" value="HAD-SF-IA-v1"/>
    <property type="match status" value="1"/>
</dbReference>
<dbReference type="InterPro" id="IPR006439">
    <property type="entry name" value="HAD-SF_hydro_IA"/>
</dbReference>
<name>A0A5D4T542_9BACI</name>
<dbReference type="InterPro" id="IPR036412">
    <property type="entry name" value="HAD-like_sf"/>
</dbReference>
<dbReference type="InterPro" id="IPR041492">
    <property type="entry name" value="HAD_2"/>
</dbReference>
<dbReference type="PANTHER" id="PTHR46470">
    <property type="entry name" value="N-ACYLNEURAMINATE-9-PHOSPHATASE"/>
    <property type="match status" value="1"/>
</dbReference>
<dbReference type="PROSITE" id="PS01228">
    <property type="entry name" value="COF_1"/>
    <property type="match status" value="1"/>
</dbReference>
<reference evidence="5 6" key="1">
    <citation type="submission" date="2019-08" db="EMBL/GenBank/DDBJ databases">
        <title>Bacillus genomes from the desert of Cuatro Cienegas, Coahuila.</title>
        <authorList>
            <person name="Olmedo-Alvarez G."/>
        </authorList>
    </citation>
    <scope>NUCLEOTIDE SEQUENCE [LARGE SCALE GENOMIC DNA]</scope>
    <source>
        <strain evidence="5 6">CH28_1T</strain>
    </source>
</reference>
<gene>
    <name evidence="5" type="ORF">FZC76_00540</name>
</gene>
<accession>A0A5D4T542</accession>
<dbReference type="Gene3D" id="3.40.50.1000">
    <property type="entry name" value="HAD superfamily/HAD-like"/>
    <property type="match status" value="1"/>
</dbReference>
<keyword evidence="3 5" id="KW-0378">Hydrolase</keyword>
<dbReference type="InterPro" id="IPR051400">
    <property type="entry name" value="HAD-like_hydrolase"/>
</dbReference>
<protein>
    <submittedName>
        <fullName evidence="5">HAD family hydrolase</fullName>
    </submittedName>
</protein>
<dbReference type="OrthoDB" id="9809962at2"/>
<dbReference type="EMBL" id="VTEV01000001">
    <property type="protein sequence ID" value="TYS70419.1"/>
    <property type="molecule type" value="Genomic_DNA"/>
</dbReference>
<dbReference type="PANTHER" id="PTHR46470:SF2">
    <property type="entry name" value="GLYCERALDEHYDE 3-PHOSPHATE PHOSPHATASE"/>
    <property type="match status" value="1"/>
</dbReference>
<organism evidence="5 6">
    <name type="scientific">Sutcliffiella horikoshii</name>
    <dbReference type="NCBI Taxonomy" id="79883"/>
    <lineage>
        <taxon>Bacteria</taxon>
        <taxon>Bacillati</taxon>
        <taxon>Bacillota</taxon>
        <taxon>Bacilli</taxon>
        <taxon>Bacillales</taxon>
        <taxon>Bacillaceae</taxon>
        <taxon>Sutcliffiella</taxon>
    </lineage>
</organism>
<dbReference type="Proteomes" id="UP000322524">
    <property type="component" value="Unassembled WGS sequence"/>
</dbReference>
<evidence type="ECO:0000313" key="5">
    <source>
        <dbReference type="EMBL" id="TYS70419.1"/>
    </source>
</evidence>
<evidence type="ECO:0000256" key="4">
    <source>
        <dbReference type="ARBA" id="ARBA00022842"/>
    </source>
</evidence>
<dbReference type="Gene3D" id="1.10.150.520">
    <property type="match status" value="1"/>
</dbReference>
<comment type="cofactor">
    <cofactor evidence="1">
        <name>Mg(2+)</name>
        <dbReference type="ChEBI" id="CHEBI:18420"/>
    </cofactor>
</comment>
<dbReference type="RefSeq" id="WP_148986329.1">
    <property type="nucleotide sequence ID" value="NZ_VTEV01000001.1"/>
</dbReference>
<proteinExistence type="predicted"/>
<dbReference type="AlphaFoldDB" id="A0A5D4T542"/>
<dbReference type="GO" id="GO:0016791">
    <property type="term" value="F:phosphatase activity"/>
    <property type="evidence" value="ECO:0007669"/>
    <property type="project" value="TreeGrafter"/>
</dbReference>
<sequence length="229" mass="26795">MIRAVIFDLDGTLLNRDVSLKKFVDDQYERCKQAFRHIHKNTYIERFLELDARGYVWKDRVYQQLVAEFLIDRLTWKELLDDYIHQFPFHCTPFDNVENTLKRLSEDNLSLGMITNGFEVFQMNNLISLGIDPFFQSILVSEREGIKKPNPEIFHRSAESLQVSIDQCLFVGDHPKNDVTAAKAVGMTTVWKRDSYWNEVDADYIIEDLGCLPAIVKSINEKEGKKYDF</sequence>
<dbReference type="SFLD" id="SFLDS00003">
    <property type="entry name" value="Haloacid_Dehalogenase"/>
    <property type="match status" value="1"/>
</dbReference>
<keyword evidence="4" id="KW-0460">Magnesium</keyword>
<evidence type="ECO:0000256" key="1">
    <source>
        <dbReference type="ARBA" id="ARBA00001946"/>
    </source>
</evidence>
<comment type="caution">
    <text evidence="5">The sequence shown here is derived from an EMBL/GenBank/DDBJ whole genome shotgun (WGS) entry which is preliminary data.</text>
</comment>
<dbReference type="GO" id="GO:0044281">
    <property type="term" value="P:small molecule metabolic process"/>
    <property type="evidence" value="ECO:0007669"/>
    <property type="project" value="UniProtKB-ARBA"/>
</dbReference>
<dbReference type="SFLD" id="SFLDG01129">
    <property type="entry name" value="C1.5:_HAD__Beta-PGM__Phosphata"/>
    <property type="match status" value="1"/>
</dbReference>
<dbReference type="SUPFAM" id="SSF56784">
    <property type="entry name" value="HAD-like"/>
    <property type="match status" value="1"/>
</dbReference>
<dbReference type="PRINTS" id="PR00413">
    <property type="entry name" value="HADHALOGNASE"/>
</dbReference>
<evidence type="ECO:0000256" key="3">
    <source>
        <dbReference type="ARBA" id="ARBA00022801"/>
    </source>
</evidence>
<evidence type="ECO:0000256" key="2">
    <source>
        <dbReference type="ARBA" id="ARBA00022723"/>
    </source>
</evidence>
<dbReference type="NCBIfam" id="TIGR01509">
    <property type="entry name" value="HAD-SF-IA-v3"/>
    <property type="match status" value="1"/>
</dbReference>
<dbReference type="GO" id="GO:0046872">
    <property type="term" value="F:metal ion binding"/>
    <property type="evidence" value="ECO:0007669"/>
    <property type="project" value="UniProtKB-KW"/>
</dbReference>
<dbReference type="InterPro" id="IPR023214">
    <property type="entry name" value="HAD_sf"/>
</dbReference>